<organism evidence="2 3">
    <name type="scientific">Leptothoe spongobia TAU-MAC 1115</name>
    <dbReference type="NCBI Taxonomy" id="1967444"/>
    <lineage>
        <taxon>Bacteria</taxon>
        <taxon>Bacillati</taxon>
        <taxon>Cyanobacteriota</taxon>
        <taxon>Cyanophyceae</taxon>
        <taxon>Nodosilineales</taxon>
        <taxon>Cymatolegaceae</taxon>
        <taxon>Leptothoe</taxon>
        <taxon>Leptothoe spongobia</taxon>
    </lineage>
</organism>
<feature type="domain" description="Putative restriction endonuclease" evidence="1">
    <location>
        <begin position="12"/>
        <end position="195"/>
    </location>
</feature>
<dbReference type="AlphaFoldDB" id="A0A947GH79"/>
<reference evidence="2" key="1">
    <citation type="submission" date="2020-11" db="EMBL/GenBank/DDBJ databases">
        <authorList>
            <person name="Konstantinou D."/>
            <person name="Gkelis S."/>
            <person name="Popin R."/>
            <person name="Fewer D."/>
            <person name="Sivonen K."/>
        </authorList>
    </citation>
    <scope>NUCLEOTIDE SEQUENCE</scope>
    <source>
        <strain evidence="2">TAU-MAC 1115</strain>
    </source>
</reference>
<comment type="caution">
    <text evidence="2">The sequence shown here is derived from an EMBL/GenBank/DDBJ whole genome shotgun (WGS) entry which is preliminary data.</text>
</comment>
<name>A0A947GH79_9CYAN</name>
<protein>
    <submittedName>
        <fullName evidence="2">Uma2 family endonuclease</fullName>
    </submittedName>
</protein>
<dbReference type="PANTHER" id="PTHR34107:SF2">
    <property type="entry name" value="SLL0888 PROTEIN"/>
    <property type="match status" value="1"/>
</dbReference>
<dbReference type="Pfam" id="PF05685">
    <property type="entry name" value="Uma2"/>
    <property type="match status" value="1"/>
</dbReference>
<dbReference type="GO" id="GO:0004519">
    <property type="term" value="F:endonuclease activity"/>
    <property type="evidence" value="ECO:0007669"/>
    <property type="project" value="UniProtKB-KW"/>
</dbReference>
<dbReference type="Gene3D" id="3.90.1570.10">
    <property type="entry name" value="tt1808, chain A"/>
    <property type="match status" value="1"/>
</dbReference>
<dbReference type="InterPro" id="IPR008538">
    <property type="entry name" value="Uma2"/>
</dbReference>
<keyword evidence="3" id="KW-1185">Reference proteome</keyword>
<gene>
    <name evidence="2" type="ORF">IXB50_03665</name>
</gene>
<evidence type="ECO:0000313" key="2">
    <source>
        <dbReference type="EMBL" id="MBT9314518.1"/>
    </source>
</evidence>
<keyword evidence="2" id="KW-0255">Endonuclease</keyword>
<dbReference type="RefSeq" id="WP_215607584.1">
    <property type="nucleotide sequence ID" value="NZ_JADOES010000004.1"/>
</dbReference>
<dbReference type="EMBL" id="JADOES010000004">
    <property type="protein sequence ID" value="MBT9314518.1"/>
    <property type="molecule type" value="Genomic_DNA"/>
</dbReference>
<dbReference type="CDD" id="cd06260">
    <property type="entry name" value="DUF820-like"/>
    <property type="match status" value="1"/>
</dbReference>
<dbReference type="SUPFAM" id="SSF52980">
    <property type="entry name" value="Restriction endonuclease-like"/>
    <property type="match status" value="1"/>
</dbReference>
<sequence>MVQVRVASPMSFEAFLEWYPDDSRRYELIEGVVVEMLPTGPHEDIGGFLGAEFNFEIRRNKLPYSIPRTCLVKPHAAGSGYMPDVVVLNRELLKQEPLWPTASVIQDGKTAPLVVEVVSTNWRDDYGHKFVEYEAMGIAEYWLVDFRALGAVRHIGKPKQPTITICQLEGEEYQIRRFVAGEKLVSGVFPELDLTTDAVFAAGE</sequence>
<keyword evidence="2" id="KW-0378">Hydrolase</keyword>
<accession>A0A947GH79</accession>
<proteinExistence type="predicted"/>
<evidence type="ECO:0000313" key="3">
    <source>
        <dbReference type="Proteomes" id="UP000717364"/>
    </source>
</evidence>
<dbReference type="PANTHER" id="PTHR34107">
    <property type="entry name" value="SLL0198 PROTEIN-RELATED"/>
    <property type="match status" value="1"/>
</dbReference>
<keyword evidence="2" id="KW-0540">Nuclease</keyword>
<reference evidence="2" key="2">
    <citation type="journal article" date="2021" name="Mar. Drugs">
        <title>Genome Reduction and Secondary Metabolism of the Marine Sponge-Associated Cyanobacterium Leptothoe.</title>
        <authorList>
            <person name="Konstantinou D."/>
            <person name="Popin R.V."/>
            <person name="Fewer D.P."/>
            <person name="Sivonen K."/>
            <person name="Gkelis S."/>
        </authorList>
    </citation>
    <scope>NUCLEOTIDE SEQUENCE</scope>
    <source>
        <strain evidence="2">TAU-MAC 1115</strain>
    </source>
</reference>
<evidence type="ECO:0000259" key="1">
    <source>
        <dbReference type="Pfam" id="PF05685"/>
    </source>
</evidence>
<dbReference type="InterPro" id="IPR012296">
    <property type="entry name" value="Nuclease_put_TT1808"/>
</dbReference>
<dbReference type="Proteomes" id="UP000717364">
    <property type="component" value="Unassembled WGS sequence"/>
</dbReference>
<dbReference type="InterPro" id="IPR011335">
    <property type="entry name" value="Restrct_endonuc-II-like"/>
</dbReference>